<accession>A0ABP0IED7</accession>
<reference evidence="1 2" key="1">
    <citation type="submission" date="2024-02" db="EMBL/GenBank/DDBJ databases">
        <authorList>
            <person name="Chen Y."/>
            <person name="Shah S."/>
            <person name="Dougan E. K."/>
            <person name="Thang M."/>
            <person name="Chan C."/>
        </authorList>
    </citation>
    <scope>NUCLEOTIDE SEQUENCE [LARGE SCALE GENOMIC DNA]</scope>
</reference>
<gene>
    <name evidence="1" type="ORF">CCMP2556_LOCUS6163</name>
</gene>
<keyword evidence="2" id="KW-1185">Reference proteome</keyword>
<evidence type="ECO:0000313" key="1">
    <source>
        <dbReference type="EMBL" id="CAK9000688.1"/>
    </source>
</evidence>
<proteinExistence type="predicted"/>
<organism evidence="1 2">
    <name type="scientific">Durusdinium trenchii</name>
    <dbReference type="NCBI Taxonomy" id="1381693"/>
    <lineage>
        <taxon>Eukaryota</taxon>
        <taxon>Sar</taxon>
        <taxon>Alveolata</taxon>
        <taxon>Dinophyceae</taxon>
        <taxon>Suessiales</taxon>
        <taxon>Symbiodiniaceae</taxon>
        <taxon>Durusdinium</taxon>
    </lineage>
</organism>
<evidence type="ECO:0000313" key="2">
    <source>
        <dbReference type="Proteomes" id="UP001642484"/>
    </source>
</evidence>
<sequence length="355" mass="38834">MEEWGFAAGDEVELRGLSKLELNGQRGTVLSLESPEQARQLGRLAVMMHSGKQLSLKVSNLLKVTHRSHGSACDLSLHSRRKLVSTPVNHAPQLAVMTFNLQHLANFPKDPSIARRRLMELTSGRPPDLIAIQEGLEGIDLLAQVGYSKLISSAVKAVPLREALYGDEAALEALPAIAHESLMVNEFYLRSDEECAWQLEGTGVEQISSAVSLGDDPIVPRSVIWAKSGSLVPVEMDVLVESKGILSLNFWTFPLPPHPAVPPVPKPPAMCKILLDLKDSAMGDELGAPVDPQSPKAEPQELRLQRIFGNPVRGWHQGTHPLRSSWRLTRSSETVGMTLRTKDVQEIRSGSTLEG</sequence>
<protein>
    <recommendedName>
        <fullName evidence="3">Endonuclease/exonuclease/phosphatase domain-containing protein</fullName>
    </recommendedName>
</protein>
<evidence type="ECO:0008006" key="3">
    <source>
        <dbReference type="Google" id="ProtNLM"/>
    </source>
</evidence>
<comment type="caution">
    <text evidence="1">The sequence shown here is derived from an EMBL/GenBank/DDBJ whole genome shotgun (WGS) entry which is preliminary data.</text>
</comment>
<name>A0ABP0IED7_9DINO</name>
<dbReference type="Proteomes" id="UP001642484">
    <property type="component" value="Unassembled WGS sequence"/>
</dbReference>
<dbReference type="EMBL" id="CAXAMN010002669">
    <property type="protein sequence ID" value="CAK9000688.1"/>
    <property type="molecule type" value="Genomic_DNA"/>
</dbReference>